<protein>
    <submittedName>
        <fullName evidence="2">Uncharacterized protein</fullName>
    </submittedName>
</protein>
<dbReference type="EMBL" id="CAKOFQ010007288">
    <property type="protein sequence ID" value="CAH1997445.1"/>
    <property type="molecule type" value="Genomic_DNA"/>
</dbReference>
<dbReference type="InterPro" id="IPR019172">
    <property type="entry name" value="Osteopetrosis-assoc_TM_1"/>
</dbReference>
<proteinExistence type="predicted"/>
<keyword evidence="1" id="KW-0812">Transmembrane</keyword>
<dbReference type="Pfam" id="PF09777">
    <property type="entry name" value="OSTMP1"/>
    <property type="match status" value="1"/>
</dbReference>
<dbReference type="Proteomes" id="UP001152888">
    <property type="component" value="Unassembled WGS sequence"/>
</dbReference>
<organism evidence="2 3">
    <name type="scientific">Acanthoscelides obtectus</name>
    <name type="common">Bean weevil</name>
    <name type="synonym">Bruchus obtectus</name>
    <dbReference type="NCBI Taxonomy" id="200917"/>
    <lineage>
        <taxon>Eukaryota</taxon>
        <taxon>Metazoa</taxon>
        <taxon>Ecdysozoa</taxon>
        <taxon>Arthropoda</taxon>
        <taxon>Hexapoda</taxon>
        <taxon>Insecta</taxon>
        <taxon>Pterygota</taxon>
        <taxon>Neoptera</taxon>
        <taxon>Endopterygota</taxon>
        <taxon>Coleoptera</taxon>
        <taxon>Polyphaga</taxon>
        <taxon>Cucujiformia</taxon>
        <taxon>Chrysomeloidea</taxon>
        <taxon>Chrysomelidae</taxon>
        <taxon>Bruchinae</taxon>
        <taxon>Bruchini</taxon>
        <taxon>Acanthoscelides</taxon>
    </lineage>
</organism>
<reference evidence="2" key="1">
    <citation type="submission" date="2022-03" db="EMBL/GenBank/DDBJ databases">
        <authorList>
            <person name="Sayadi A."/>
        </authorList>
    </citation>
    <scope>NUCLEOTIDE SEQUENCE</scope>
</reference>
<evidence type="ECO:0000313" key="3">
    <source>
        <dbReference type="Proteomes" id="UP001152888"/>
    </source>
</evidence>
<sequence length="142" mass="17152">MGQRRHCQMDYQYFVTNLSRCVSNMCLRQSFMNGCGKYRVNPQPFLFYFRLLLKYYFQMNNTWTYWSTQCCKYRRHNEVIFIATSIAVLILTSVFYLIVQFCEEKKAPTIMQRSSNYRSCQGPDFGTYIPLRPLSHYYPKRT</sequence>
<accession>A0A9P0LRE8</accession>
<feature type="transmembrane region" description="Helical" evidence="1">
    <location>
        <begin position="79"/>
        <end position="99"/>
    </location>
</feature>
<evidence type="ECO:0000313" key="2">
    <source>
        <dbReference type="EMBL" id="CAH1997445.1"/>
    </source>
</evidence>
<evidence type="ECO:0000256" key="1">
    <source>
        <dbReference type="SAM" id="Phobius"/>
    </source>
</evidence>
<keyword evidence="3" id="KW-1185">Reference proteome</keyword>
<dbReference type="AlphaFoldDB" id="A0A9P0LRE8"/>
<comment type="caution">
    <text evidence="2">The sequence shown here is derived from an EMBL/GenBank/DDBJ whole genome shotgun (WGS) entry which is preliminary data.</text>
</comment>
<dbReference type="OrthoDB" id="8021850at2759"/>
<keyword evidence="1" id="KW-1133">Transmembrane helix</keyword>
<name>A0A9P0LRE8_ACAOB</name>
<keyword evidence="1" id="KW-0472">Membrane</keyword>
<gene>
    <name evidence="2" type="ORF">ACAOBT_LOCUS23750</name>
</gene>